<organism evidence="5 6">
    <name type="scientific">Sphingomonas crocodyli</name>
    <dbReference type="NCBI Taxonomy" id="1979270"/>
    <lineage>
        <taxon>Bacteria</taxon>
        <taxon>Pseudomonadati</taxon>
        <taxon>Pseudomonadota</taxon>
        <taxon>Alphaproteobacteria</taxon>
        <taxon>Sphingomonadales</taxon>
        <taxon>Sphingomonadaceae</taxon>
        <taxon>Sphingomonas</taxon>
    </lineage>
</organism>
<evidence type="ECO:0000256" key="2">
    <source>
        <dbReference type="ARBA" id="ARBA00022676"/>
    </source>
</evidence>
<dbReference type="PANTHER" id="PTHR43179:SF12">
    <property type="entry name" value="GALACTOFURANOSYLTRANSFERASE GLFT2"/>
    <property type="match status" value="1"/>
</dbReference>
<dbReference type="PANTHER" id="PTHR43179">
    <property type="entry name" value="RHAMNOSYLTRANSFERASE WBBL"/>
    <property type="match status" value="1"/>
</dbReference>
<evidence type="ECO:0000259" key="4">
    <source>
        <dbReference type="Pfam" id="PF00535"/>
    </source>
</evidence>
<evidence type="ECO:0000256" key="1">
    <source>
        <dbReference type="ARBA" id="ARBA00006739"/>
    </source>
</evidence>
<dbReference type="SUPFAM" id="SSF53448">
    <property type="entry name" value="Nucleotide-diphospho-sugar transferases"/>
    <property type="match status" value="1"/>
</dbReference>
<proteinExistence type="inferred from homology"/>
<keyword evidence="3 5" id="KW-0808">Transferase</keyword>
<accession>A0A437M769</accession>
<sequence>MMNVCAVVLTYNRKDLLAECLDAIQQQSVACGSIIVLDNGSSDGTVDMLRSSGDRIEIHALPSNIGAAGGFNAAMRAGYESGADFIWVMDDDVIAAPDALEKLLDARAMLAGKAIHPPFLISTARAPGGEITNTPALDTRLNPLDYESWPDLLAHGLMPVRRATFVSILLPRETLREHGLPIPQFYIWGEDTEFTTRITRDRPGYMVGDSRVVHVRQMSGSLDIRTETNPRRIGYHFYAIRNNMWMVLQAGKRRAIVKLVKRRAVLALQLCREKQFYKAKMVAKGVLSAFFFKPVPDMVDRPNATGASRAETLPSSISNDPLGFSSAA</sequence>
<evidence type="ECO:0000256" key="3">
    <source>
        <dbReference type="ARBA" id="ARBA00022679"/>
    </source>
</evidence>
<comment type="caution">
    <text evidence="5">The sequence shown here is derived from an EMBL/GenBank/DDBJ whole genome shotgun (WGS) entry which is preliminary data.</text>
</comment>
<dbReference type="AlphaFoldDB" id="A0A437M769"/>
<dbReference type="Gene3D" id="3.90.550.10">
    <property type="entry name" value="Spore Coat Polysaccharide Biosynthesis Protein SpsA, Chain A"/>
    <property type="match status" value="1"/>
</dbReference>
<reference evidence="5 6" key="1">
    <citation type="submission" date="2019-01" db="EMBL/GenBank/DDBJ databases">
        <authorList>
            <person name="Chen W.-M."/>
        </authorList>
    </citation>
    <scope>NUCLEOTIDE SEQUENCE [LARGE SCALE GENOMIC DNA]</scope>
    <source>
        <strain evidence="5 6">CCP-7</strain>
    </source>
</reference>
<evidence type="ECO:0000313" key="6">
    <source>
        <dbReference type="Proteomes" id="UP000282971"/>
    </source>
</evidence>
<dbReference type="EMBL" id="SACN01000001">
    <property type="protein sequence ID" value="RVT93570.1"/>
    <property type="molecule type" value="Genomic_DNA"/>
</dbReference>
<comment type="similarity">
    <text evidence="1">Belongs to the glycosyltransferase 2 family.</text>
</comment>
<name>A0A437M769_9SPHN</name>
<dbReference type="Proteomes" id="UP000282971">
    <property type="component" value="Unassembled WGS sequence"/>
</dbReference>
<keyword evidence="6" id="KW-1185">Reference proteome</keyword>
<evidence type="ECO:0000313" key="5">
    <source>
        <dbReference type="EMBL" id="RVT93570.1"/>
    </source>
</evidence>
<keyword evidence="2" id="KW-0328">Glycosyltransferase</keyword>
<protein>
    <submittedName>
        <fullName evidence="5">Glycosyltransferase</fullName>
    </submittedName>
</protein>
<gene>
    <name evidence="5" type="ORF">EOD43_06795</name>
</gene>
<dbReference type="InterPro" id="IPR029044">
    <property type="entry name" value="Nucleotide-diphossugar_trans"/>
</dbReference>
<dbReference type="CDD" id="cd04185">
    <property type="entry name" value="GT_2_like_b"/>
    <property type="match status" value="1"/>
</dbReference>
<feature type="domain" description="Glycosyltransferase 2-like" evidence="4">
    <location>
        <begin position="6"/>
        <end position="105"/>
    </location>
</feature>
<dbReference type="InterPro" id="IPR001173">
    <property type="entry name" value="Glyco_trans_2-like"/>
</dbReference>
<dbReference type="Pfam" id="PF00535">
    <property type="entry name" value="Glycos_transf_2"/>
    <property type="match status" value="1"/>
</dbReference>
<dbReference type="RefSeq" id="WP_127742320.1">
    <property type="nucleotide sequence ID" value="NZ_SACN01000001.1"/>
</dbReference>
<dbReference type="GO" id="GO:0016757">
    <property type="term" value="F:glycosyltransferase activity"/>
    <property type="evidence" value="ECO:0007669"/>
    <property type="project" value="UniProtKB-KW"/>
</dbReference>
<dbReference type="OrthoDB" id="7665907at2"/>